<dbReference type="PANTHER" id="PTHR31264:SF3">
    <property type="entry name" value="OS07G0554100 PROTEIN"/>
    <property type="match status" value="1"/>
</dbReference>
<protein>
    <recommendedName>
        <fullName evidence="3">F-box associated domain-containing protein</fullName>
    </recommendedName>
</protein>
<dbReference type="ExpressionAtlas" id="M8CL37">
    <property type="expression patterns" value="baseline"/>
</dbReference>
<organism evidence="2">
    <name type="scientific">Aegilops tauschii</name>
    <name type="common">Tausch's goatgrass</name>
    <name type="synonym">Aegilops squarrosa</name>
    <dbReference type="NCBI Taxonomy" id="37682"/>
    <lineage>
        <taxon>Eukaryota</taxon>
        <taxon>Viridiplantae</taxon>
        <taxon>Streptophyta</taxon>
        <taxon>Embryophyta</taxon>
        <taxon>Tracheophyta</taxon>
        <taxon>Spermatophyta</taxon>
        <taxon>Magnoliopsida</taxon>
        <taxon>Liliopsida</taxon>
        <taxon>Poales</taxon>
        <taxon>Poaceae</taxon>
        <taxon>BOP clade</taxon>
        <taxon>Pooideae</taxon>
        <taxon>Triticodae</taxon>
        <taxon>Triticeae</taxon>
        <taxon>Triticinae</taxon>
        <taxon>Aegilops</taxon>
    </lineage>
</organism>
<feature type="compositionally biased region" description="Pro residues" evidence="1">
    <location>
        <begin position="1"/>
        <end position="11"/>
    </location>
</feature>
<feature type="region of interest" description="Disordered" evidence="1">
    <location>
        <begin position="1"/>
        <end position="52"/>
    </location>
</feature>
<dbReference type="PANTHER" id="PTHR31264">
    <property type="entry name" value="OS07G0554500 PROTEIN-RELATED"/>
    <property type="match status" value="1"/>
</dbReference>
<evidence type="ECO:0008006" key="3">
    <source>
        <dbReference type="Google" id="ProtNLM"/>
    </source>
</evidence>
<dbReference type="EnsemblPlants" id="EMT24131">
    <property type="protein sequence ID" value="EMT24131"/>
    <property type="gene ID" value="F775_23045"/>
</dbReference>
<proteinExistence type="predicted"/>
<sequence>MPSLVPPPTSPSPSSLAPTAAASRETPAAGTSGTSAAAGSSSTAAPSARRAQWSSRSSRCDHAYGCLYWPMYEPEGGLKNYPREVMLVLDTMRMEFSVADLPPGRRWRGRNFAIVEAGEGRLGLIAHSSNGTLEYTVRQNTEVNEWQIEKIIPLAYGDHTIIRVTERYLLLLRSDVKMGFNTFQFERLYEKSECFSLDVKTFKLESVCEKNNVTCGPIYTNFPPSLSSRTV</sequence>
<feature type="compositionally biased region" description="Low complexity" evidence="1">
    <location>
        <begin position="12"/>
        <end position="52"/>
    </location>
</feature>
<evidence type="ECO:0000256" key="1">
    <source>
        <dbReference type="SAM" id="MobiDB-lite"/>
    </source>
</evidence>
<evidence type="ECO:0000313" key="2">
    <source>
        <dbReference type="EnsemblPlants" id="EMT24131"/>
    </source>
</evidence>
<dbReference type="AlphaFoldDB" id="M8CL37"/>
<reference evidence="2" key="1">
    <citation type="submission" date="2015-06" db="UniProtKB">
        <authorList>
            <consortium name="EnsemblPlants"/>
        </authorList>
    </citation>
    <scope>IDENTIFICATION</scope>
</reference>
<accession>M8CL37</accession>
<name>M8CL37_AEGTA</name>